<name>A0A8E0VNL8_9TREM</name>
<evidence type="ECO:0000256" key="2">
    <source>
        <dbReference type="ARBA" id="ARBA00006806"/>
    </source>
</evidence>
<keyword evidence="7" id="KW-0175">Coiled coil</keyword>
<dbReference type="GO" id="GO:0005829">
    <property type="term" value="C:cytosol"/>
    <property type="evidence" value="ECO:0007669"/>
    <property type="project" value="TreeGrafter"/>
</dbReference>
<evidence type="ECO:0000256" key="3">
    <source>
        <dbReference type="ARBA" id="ARBA00015002"/>
    </source>
</evidence>
<dbReference type="OrthoDB" id="296187at2759"/>
<dbReference type="InterPro" id="IPR036126">
    <property type="entry name" value="TBCA_sf"/>
</dbReference>
<evidence type="ECO:0000256" key="4">
    <source>
        <dbReference type="ARBA" id="ARBA00023186"/>
    </source>
</evidence>
<dbReference type="EMBL" id="LUCM01003443">
    <property type="protein sequence ID" value="KAA0195801.1"/>
    <property type="molecule type" value="Genomic_DNA"/>
</dbReference>
<evidence type="ECO:0000256" key="6">
    <source>
        <dbReference type="RuleBase" id="RU364030"/>
    </source>
</evidence>
<gene>
    <name evidence="8" type="ORF">FBUS_00138</name>
</gene>
<reference evidence="8" key="1">
    <citation type="submission" date="2019-05" db="EMBL/GenBank/DDBJ databases">
        <title>Annotation for the trematode Fasciolopsis buski.</title>
        <authorList>
            <person name="Choi Y.-J."/>
        </authorList>
    </citation>
    <scope>NUCLEOTIDE SEQUENCE</scope>
    <source>
        <strain evidence="8">HT</strain>
        <tissue evidence="8">Whole worm</tissue>
    </source>
</reference>
<organism evidence="8 9">
    <name type="scientific">Fasciolopsis buskii</name>
    <dbReference type="NCBI Taxonomy" id="27845"/>
    <lineage>
        <taxon>Eukaryota</taxon>
        <taxon>Metazoa</taxon>
        <taxon>Spiralia</taxon>
        <taxon>Lophotrochozoa</taxon>
        <taxon>Platyhelminthes</taxon>
        <taxon>Trematoda</taxon>
        <taxon>Digenea</taxon>
        <taxon>Plagiorchiida</taxon>
        <taxon>Echinostomata</taxon>
        <taxon>Echinostomatoidea</taxon>
        <taxon>Fasciolidae</taxon>
        <taxon>Fasciolopsis</taxon>
    </lineage>
</organism>
<keyword evidence="4 6" id="KW-0143">Chaperone</keyword>
<comment type="subunit">
    <text evidence="5 6">Supercomplex made of cofactors A to E. Cofactors A and D function by capturing and stabilizing tubulin in a quasi-native conformation. Cofactor E binds to the cofactor D-tubulin complex; interaction with cofactor C then causes the release of tubulin polypeptides that are committed to the native state.</text>
</comment>
<dbReference type="GO" id="GO:0007021">
    <property type="term" value="P:tubulin complex assembly"/>
    <property type="evidence" value="ECO:0007669"/>
    <property type="project" value="UniProtKB-UniRule"/>
</dbReference>
<proteinExistence type="inferred from homology"/>
<comment type="function">
    <text evidence="1">Tubulin-folding protein; involved in the early step of the tubulin folding pathway.</text>
</comment>
<feature type="coiled-coil region" evidence="7">
    <location>
        <begin position="16"/>
        <end position="47"/>
    </location>
</feature>
<dbReference type="Gene3D" id="1.20.58.90">
    <property type="match status" value="1"/>
</dbReference>
<keyword evidence="6" id="KW-0493">Microtubule</keyword>
<evidence type="ECO:0000256" key="5">
    <source>
        <dbReference type="ARBA" id="ARBA00026055"/>
    </source>
</evidence>
<comment type="subcellular location">
    <subcellularLocation>
        <location evidence="6">Cytoplasm</location>
        <location evidence="6">Cytoskeleton</location>
    </subcellularLocation>
</comment>
<dbReference type="GO" id="GO:0005874">
    <property type="term" value="C:microtubule"/>
    <property type="evidence" value="ECO:0007669"/>
    <property type="project" value="UniProtKB-KW"/>
</dbReference>
<dbReference type="PANTHER" id="PTHR21500">
    <property type="entry name" value="TUBULIN-SPECIFIC CHAPERONE A"/>
    <property type="match status" value="1"/>
</dbReference>
<dbReference type="AlphaFoldDB" id="A0A8E0VNL8"/>
<dbReference type="Pfam" id="PF02970">
    <property type="entry name" value="TBCA"/>
    <property type="match status" value="1"/>
</dbReference>
<evidence type="ECO:0000256" key="7">
    <source>
        <dbReference type="SAM" id="Coils"/>
    </source>
</evidence>
<dbReference type="PANTHER" id="PTHR21500:SF0">
    <property type="entry name" value="TUBULIN-SPECIFIC CHAPERONE A"/>
    <property type="match status" value="1"/>
</dbReference>
<dbReference type="Proteomes" id="UP000728185">
    <property type="component" value="Unassembled WGS sequence"/>
</dbReference>
<comment type="caution">
    <text evidence="8">The sequence shown here is derived from an EMBL/GenBank/DDBJ whole genome shotgun (WGS) entry which is preliminary data.</text>
</comment>
<dbReference type="SUPFAM" id="SSF46988">
    <property type="entry name" value="Tubulin chaperone cofactor A"/>
    <property type="match status" value="1"/>
</dbReference>
<dbReference type="InterPro" id="IPR004226">
    <property type="entry name" value="TBCA"/>
</dbReference>
<evidence type="ECO:0000313" key="8">
    <source>
        <dbReference type="EMBL" id="KAA0195801.1"/>
    </source>
</evidence>
<comment type="similarity">
    <text evidence="2 6">Belongs to the TBCA family.</text>
</comment>
<keyword evidence="9" id="KW-1185">Reference proteome</keyword>
<sequence length="113" mass="13353">MADPRLKRLTISSNVVKRIAKEKKNYEEEFRKETQKYEEKVAQHIEEHELRMAKALLDESKMIIPDCQMRLDKALLDLNNLIQECEGELSETEQFKDAKSTYLTHSRAEEQLN</sequence>
<keyword evidence="6" id="KW-0963">Cytoplasm</keyword>
<dbReference type="GO" id="GO:0007023">
    <property type="term" value="P:post-chaperonin tubulin folding pathway"/>
    <property type="evidence" value="ECO:0007669"/>
    <property type="project" value="UniProtKB-UniRule"/>
</dbReference>
<keyword evidence="6" id="KW-0206">Cytoskeleton</keyword>
<evidence type="ECO:0000313" key="9">
    <source>
        <dbReference type="Proteomes" id="UP000728185"/>
    </source>
</evidence>
<evidence type="ECO:0000256" key="1">
    <source>
        <dbReference type="ARBA" id="ARBA00003046"/>
    </source>
</evidence>
<protein>
    <recommendedName>
        <fullName evidence="3 6">Tubulin-specific chaperone A</fullName>
    </recommendedName>
</protein>
<dbReference type="GO" id="GO:0048487">
    <property type="term" value="F:beta-tubulin binding"/>
    <property type="evidence" value="ECO:0007669"/>
    <property type="project" value="InterPro"/>
</dbReference>
<accession>A0A8E0VNL8</accession>